<reference evidence="2 3" key="1">
    <citation type="submission" date="2007-01" db="EMBL/GenBank/DDBJ databases">
        <authorList>
            <person name="Haygood M."/>
            <person name="Podell S."/>
            <person name="Anderson C."/>
            <person name="Hopkinson B."/>
            <person name="Roe K."/>
            <person name="Barbeau K."/>
            <person name="Gaasterland T."/>
            <person name="Ferriera S."/>
            <person name="Johnson J."/>
            <person name="Kravitz S."/>
            <person name="Beeson K."/>
            <person name="Sutton G."/>
            <person name="Rogers Y.-H."/>
            <person name="Friedman R."/>
            <person name="Frazier M."/>
            <person name="Venter J.C."/>
        </authorList>
    </citation>
    <scope>NUCLEOTIDE SEQUENCE [LARGE SCALE GENOMIC DNA]</scope>
    <source>
        <strain evidence="2 3">ATCC 23134</strain>
    </source>
</reference>
<feature type="transmembrane region" description="Helical" evidence="1">
    <location>
        <begin position="52"/>
        <end position="71"/>
    </location>
</feature>
<name>A1ZH77_MICM2</name>
<keyword evidence="1" id="KW-0472">Membrane</keyword>
<comment type="caution">
    <text evidence="2">The sequence shown here is derived from an EMBL/GenBank/DDBJ whole genome shotgun (WGS) entry which is preliminary data.</text>
</comment>
<protein>
    <submittedName>
        <fullName evidence="2">Uncharacterized protein</fullName>
    </submittedName>
</protein>
<evidence type="ECO:0000313" key="3">
    <source>
        <dbReference type="Proteomes" id="UP000004095"/>
    </source>
</evidence>
<gene>
    <name evidence="2" type="ORF">M23134_08175</name>
</gene>
<keyword evidence="1" id="KW-1133">Transmembrane helix</keyword>
<dbReference type="OrthoDB" id="957639at2"/>
<organism evidence="2 3">
    <name type="scientific">Microscilla marina ATCC 23134</name>
    <dbReference type="NCBI Taxonomy" id="313606"/>
    <lineage>
        <taxon>Bacteria</taxon>
        <taxon>Pseudomonadati</taxon>
        <taxon>Bacteroidota</taxon>
        <taxon>Cytophagia</taxon>
        <taxon>Cytophagales</taxon>
        <taxon>Microscillaceae</taxon>
        <taxon>Microscilla</taxon>
    </lineage>
</organism>
<dbReference type="EMBL" id="AAWS01000007">
    <property type="protein sequence ID" value="EAY30346.1"/>
    <property type="molecule type" value="Genomic_DNA"/>
</dbReference>
<evidence type="ECO:0000256" key="1">
    <source>
        <dbReference type="SAM" id="Phobius"/>
    </source>
</evidence>
<keyword evidence="1" id="KW-0812">Transmembrane</keyword>
<accession>A1ZH77</accession>
<sequence length="173" mass="20219">MAKVFSIVRILTIIFFFMALLGMYYDLNLYSKGLVIYFDANQKPALSTTSNMVFWVGTGFILLLNGLAVALKNLFHALPRQALKTFTPNSDFWLKDEESRDHYYAVMDTWLMTFIGVLNMFLVFVVLKMWRMNRALKGEITEYRLLTVAAVVIIVFFISYIFVRFRVKKYDVV</sequence>
<proteinExistence type="predicted"/>
<keyword evidence="3" id="KW-1185">Reference proteome</keyword>
<feature type="transmembrane region" description="Helical" evidence="1">
    <location>
        <begin position="7"/>
        <end position="25"/>
    </location>
</feature>
<dbReference type="AlphaFoldDB" id="A1ZH77"/>
<dbReference type="RefSeq" id="WP_002695308.1">
    <property type="nucleotide sequence ID" value="NZ_AAWS01000007.1"/>
</dbReference>
<evidence type="ECO:0000313" key="2">
    <source>
        <dbReference type="EMBL" id="EAY30346.1"/>
    </source>
</evidence>
<dbReference type="Proteomes" id="UP000004095">
    <property type="component" value="Unassembled WGS sequence"/>
</dbReference>
<feature type="transmembrane region" description="Helical" evidence="1">
    <location>
        <begin position="143"/>
        <end position="163"/>
    </location>
</feature>
<feature type="transmembrane region" description="Helical" evidence="1">
    <location>
        <begin position="110"/>
        <end position="131"/>
    </location>
</feature>